<evidence type="ECO:0008006" key="4">
    <source>
        <dbReference type="Google" id="ProtNLM"/>
    </source>
</evidence>
<feature type="transmembrane region" description="Helical" evidence="1">
    <location>
        <begin position="100"/>
        <end position="118"/>
    </location>
</feature>
<feature type="transmembrane region" description="Helical" evidence="1">
    <location>
        <begin position="189"/>
        <end position="208"/>
    </location>
</feature>
<dbReference type="RefSeq" id="WP_129132125.1">
    <property type="nucleotide sequence ID" value="NZ_SDHW01000006.1"/>
</dbReference>
<feature type="transmembrane region" description="Helical" evidence="1">
    <location>
        <begin position="35"/>
        <end position="57"/>
    </location>
</feature>
<keyword evidence="3" id="KW-1185">Reference proteome</keyword>
<organism evidence="2 3">
    <name type="scientific">Lacibacter luteus</name>
    <dbReference type="NCBI Taxonomy" id="2508719"/>
    <lineage>
        <taxon>Bacteria</taxon>
        <taxon>Pseudomonadati</taxon>
        <taxon>Bacteroidota</taxon>
        <taxon>Chitinophagia</taxon>
        <taxon>Chitinophagales</taxon>
        <taxon>Chitinophagaceae</taxon>
        <taxon>Lacibacter</taxon>
    </lineage>
</organism>
<dbReference type="EMBL" id="SDHW01000006">
    <property type="protein sequence ID" value="RXK58325.1"/>
    <property type="molecule type" value="Genomic_DNA"/>
</dbReference>
<keyword evidence="1" id="KW-0812">Transmembrane</keyword>
<keyword evidence="1" id="KW-0472">Membrane</keyword>
<feature type="transmembrane region" description="Helical" evidence="1">
    <location>
        <begin position="72"/>
        <end position="93"/>
    </location>
</feature>
<name>A0A4Q1CEQ4_9BACT</name>
<dbReference type="Proteomes" id="UP000290204">
    <property type="component" value="Unassembled WGS sequence"/>
</dbReference>
<feature type="transmembrane region" description="Helical" evidence="1">
    <location>
        <begin position="220"/>
        <end position="238"/>
    </location>
</feature>
<feature type="transmembrane region" description="Helical" evidence="1">
    <location>
        <begin position="148"/>
        <end position="168"/>
    </location>
</feature>
<evidence type="ECO:0000313" key="3">
    <source>
        <dbReference type="Proteomes" id="UP000290204"/>
    </source>
</evidence>
<dbReference type="AlphaFoldDB" id="A0A4Q1CEQ4"/>
<keyword evidence="1" id="KW-1133">Transmembrane helix</keyword>
<accession>A0A4Q1CEQ4</accession>
<dbReference type="OrthoDB" id="9803163at2"/>
<proteinExistence type="predicted"/>
<evidence type="ECO:0000256" key="1">
    <source>
        <dbReference type="SAM" id="Phobius"/>
    </source>
</evidence>
<reference evidence="2 3" key="1">
    <citation type="submission" date="2019-01" db="EMBL/GenBank/DDBJ databases">
        <title>Lacibacter sp. strain TTM-7.</title>
        <authorList>
            <person name="Chen W.-M."/>
        </authorList>
    </citation>
    <scope>NUCLEOTIDE SEQUENCE [LARGE SCALE GENOMIC DNA]</scope>
    <source>
        <strain evidence="2 3">TTM-7</strain>
    </source>
</reference>
<protein>
    <recommendedName>
        <fullName evidence="4">DUF998 domain-containing protein</fullName>
    </recommendedName>
</protein>
<evidence type="ECO:0000313" key="2">
    <source>
        <dbReference type="EMBL" id="RXK58325.1"/>
    </source>
</evidence>
<comment type="caution">
    <text evidence="2">The sequence shown here is derived from an EMBL/GenBank/DDBJ whole genome shotgun (WGS) entry which is preliminary data.</text>
</comment>
<gene>
    <name evidence="2" type="ORF">ESA94_16925</name>
</gene>
<sequence>MKQQSPIQQTKVAETLNLDYKPNNDEIWLGKNQDVLRNTVGILGLLLPVLIYFGLMIDCGHSKPLESISHYYFTRVGSVFIIVVSLLAFFLIIYKGNREIDFWVSTIAGISALVVLLFPTGDIRAAECTQGHKFIVNGLKAPEARETLHLVAAAIFLTSLAVMSLFLFPHPKDVTKMQKKKLRNTIYRICGVLMLLFLAVLLFCFLTKKTNTEWYFNAKITYWMEALAVWSFGISWMVKGSIVKPITG</sequence>